<reference evidence="1" key="1">
    <citation type="submission" date="2024-09" db="EMBL/GenBank/DDBJ databases">
        <title>Black Yeasts Isolated from many extreme environments.</title>
        <authorList>
            <person name="Coleine C."/>
            <person name="Stajich J.E."/>
            <person name="Selbmann L."/>
        </authorList>
    </citation>
    <scope>NUCLEOTIDE SEQUENCE</scope>
    <source>
        <strain evidence="1">CCFEE 5737</strain>
    </source>
</reference>
<comment type="caution">
    <text evidence="1">The sequence shown here is derived from an EMBL/GenBank/DDBJ whole genome shotgun (WGS) entry which is preliminary data.</text>
</comment>
<proteinExistence type="predicted"/>
<name>A0ACC3CS72_9PEZI</name>
<accession>A0ACC3CS72</accession>
<dbReference type="Proteomes" id="UP001186974">
    <property type="component" value="Unassembled WGS sequence"/>
</dbReference>
<evidence type="ECO:0000313" key="1">
    <source>
        <dbReference type="EMBL" id="KAK3044123.1"/>
    </source>
</evidence>
<keyword evidence="2" id="KW-1185">Reference proteome</keyword>
<dbReference type="EMBL" id="JAWDJW010012397">
    <property type="protein sequence ID" value="KAK3044123.1"/>
    <property type="molecule type" value="Genomic_DNA"/>
</dbReference>
<evidence type="ECO:0000313" key="2">
    <source>
        <dbReference type="Proteomes" id="UP001186974"/>
    </source>
</evidence>
<organism evidence="1 2">
    <name type="scientific">Coniosporium uncinatum</name>
    <dbReference type="NCBI Taxonomy" id="93489"/>
    <lineage>
        <taxon>Eukaryota</taxon>
        <taxon>Fungi</taxon>
        <taxon>Dikarya</taxon>
        <taxon>Ascomycota</taxon>
        <taxon>Pezizomycotina</taxon>
        <taxon>Dothideomycetes</taxon>
        <taxon>Dothideomycetes incertae sedis</taxon>
        <taxon>Coniosporium</taxon>
    </lineage>
</organism>
<gene>
    <name evidence="1" type="ORF">LTS18_002123</name>
</gene>
<sequence length="88" mass="9633">MSIGTASQASNNTANANESGIYRFGRSIAASFNPFNIWGTKKPGKRNAGESNEEAIARHAREVQLDDQKRRAEETYARMKAEGQFAGP</sequence>
<protein>
    <submittedName>
        <fullName evidence="1">Uncharacterized protein</fullName>
    </submittedName>
</protein>
<feature type="non-terminal residue" evidence="1">
    <location>
        <position position="88"/>
    </location>
</feature>